<gene>
    <name evidence="1" type="ORF">BLNAU_1162</name>
</gene>
<dbReference type="Proteomes" id="UP001281761">
    <property type="component" value="Unassembled WGS sequence"/>
</dbReference>
<reference evidence="1 2" key="1">
    <citation type="journal article" date="2022" name="bioRxiv">
        <title>Genomics of Preaxostyla Flagellates Illuminates Evolutionary Transitions and the Path Towards Mitochondrial Loss.</title>
        <authorList>
            <person name="Novak L.V.F."/>
            <person name="Treitli S.C."/>
            <person name="Pyrih J."/>
            <person name="Halakuc P."/>
            <person name="Pipaliya S.V."/>
            <person name="Vacek V."/>
            <person name="Brzon O."/>
            <person name="Soukal P."/>
            <person name="Eme L."/>
            <person name="Dacks J.B."/>
            <person name="Karnkowska A."/>
            <person name="Elias M."/>
            <person name="Hampl V."/>
        </authorList>
    </citation>
    <scope>NUCLEOTIDE SEQUENCE [LARGE SCALE GENOMIC DNA]</scope>
    <source>
        <strain evidence="1">NAU3</strain>
        <tissue evidence="1">Gut</tissue>
    </source>
</reference>
<dbReference type="EMBL" id="JARBJD010000004">
    <property type="protein sequence ID" value="KAK2964081.1"/>
    <property type="molecule type" value="Genomic_DNA"/>
</dbReference>
<name>A0ABQ9YJZ7_9EUKA</name>
<accession>A0ABQ9YJZ7</accession>
<protein>
    <submittedName>
        <fullName evidence="1">Uncharacterized protein</fullName>
    </submittedName>
</protein>
<evidence type="ECO:0000313" key="2">
    <source>
        <dbReference type="Proteomes" id="UP001281761"/>
    </source>
</evidence>
<organism evidence="1 2">
    <name type="scientific">Blattamonas nauphoetae</name>
    <dbReference type="NCBI Taxonomy" id="2049346"/>
    <lineage>
        <taxon>Eukaryota</taxon>
        <taxon>Metamonada</taxon>
        <taxon>Preaxostyla</taxon>
        <taxon>Oxymonadida</taxon>
        <taxon>Blattamonas</taxon>
    </lineage>
</organism>
<evidence type="ECO:0000313" key="1">
    <source>
        <dbReference type="EMBL" id="KAK2964081.1"/>
    </source>
</evidence>
<comment type="caution">
    <text evidence="1">The sequence shown here is derived from an EMBL/GenBank/DDBJ whole genome shotgun (WGS) entry which is preliminary data.</text>
</comment>
<keyword evidence="2" id="KW-1185">Reference proteome</keyword>
<sequence>MDKSIIQSLKVIVSFICSSGIRNTRVIFETGFCENVLTFLLTPSLPVDVSDPTWTILTSISKVIPLTSVQTYFPSLFEVLQIHTNNFDNTTTRNPIKLFLISEFSHVILDKTSPNASAVQKSFIRMKSGQTVGRLDPKEALEESLRLIDLGMGQDLDPLERLPRLNCKNQYSSSESSEIIFSSLTRLFRLQPTLPTILAEKGELIKVCKSPWIASNILRPLFIRLLFDLGLSNSQWLNLFRTKYPSLVKHNTNIAKHLQECLDTFISCNFYDPAKTLEGGAMREHKAEGLFGLLEWIFLAIPESDDLDGSPPPHTFARLVPDLIVFVISNDTKLSQTARTAFERVTGMTPSEADVFLAQTSLDIHTAENGLCLSTRSSIATQSSLLKQVSEAFFPVCFSDESESAIFHKGWSHPSFLRDLLQLYICTTSLAIFLHPSASSPPPAKLSHLVRCVLESGALTSNRRSYELTLREAEHLLEVIPQIVLKLFPFVDTLAKIALSSVFPWLPKVFQKMKPGFDFDSLVRIGKVLVAEGLATHPQIARTLLEFFVSVGDDTVKSTCISLSTNHLSKTTSTTSEQSTVMEIDDSSRSEDVTETDLMCHLVRLMDESSNSRQLESILPLGTFLLWDAEKLRSFRASPDLFLSDLLSLVSRLDSPVLASNALNALSHSLDTFPTHFQPTSARQMVSVVVDTLSSLPKLSIRVFCFAFSFITADDSSLVANAVDTFRFLERKTHFTPNRIDLDSHLSRLVEILADVWLCDVVNFAKSDANLDEFSSKWQQQVVADQHDALVEACQQRLVCLLSSLLKPHERKESDEVGIIASLHSLASSQTIRFVELSLKSEVSTIRATPDLPQHLPLSRDVVWRCHTLLFRLGKSDLTTTFRSVISALQSLLKSDRVQSSLDPLIDFFAERQVDAIEKAPKDRSVWFSALSDWLQNEDRFVFGGVCWRRLTEKMKEEGMEDLVRLSFADDCERLAGWLGWN</sequence>
<proteinExistence type="predicted"/>